<name>A0A7I7YUA3_9MYCO</name>
<dbReference type="EMBL" id="AP022614">
    <property type="protein sequence ID" value="BBZ45455.1"/>
    <property type="molecule type" value="Genomic_DNA"/>
</dbReference>
<dbReference type="Proteomes" id="UP000467105">
    <property type="component" value="Chromosome"/>
</dbReference>
<accession>A0A7I7YUA3</accession>
<reference evidence="1 2" key="1">
    <citation type="journal article" date="2019" name="Emerg. Microbes Infect.">
        <title>Comprehensive subspecies identification of 175 nontuberculous mycobacteria species based on 7547 genomic profiles.</title>
        <authorList>
            <person name="Matsumoto Y."/>
            <person name="Kinjo T."/>
            <person name="Motooka D."/>
            <person name="Nabeya D."/>
            <person name="Jung N."/>
            <person name="Uechi K."/>
            <person name="Horii T."/>
            <person name="Iida T."/>
            <person name="Fujita J."/>
            <person name="Nakamura S."/>
        </authorList>
    </citation>
    <scope>NUCLEOTIDE SEQUENCE [LARGE SCALE GENOMIC DNA]</scope>
    <source>
        <strain evidence="1 2">JCM 14742</strain>
    </source>
</reference>
<gene>
    <name evidence="1" type="ORF">MPRM_27360</name>
</gene>
<proteinExistence type="predicted"/>
<sequence length="63" mass="6865">MRAFDKYSAGPNIDHGRLCPHPDAVGLVDARRAIAGAIRDAARMRPHNDYHEPGRIAPACSQT</sequence>
<evidence type="ECO:0000313" key="1">
    <source>
        <dbReference type="EMBL" id="BBZ45455.1"/>
    </source>
</evidence>
<organism evidence="1 2">
    <name type="scientific">Mycobacterium parmense</name>
    <dbReference type="NCBI Taxonomy" id="185642"/>
    <lineage>
        <taxon>Bacteria</taxon>
        <taxon>Bacillati</taxon>
        <taxon>Actinomycetota</taxon>
        <taxon>Actinomycetes</taxon>
        <taxon>Mycobacteriales</taxon>
        <taxon>Mycobacteriaceae</taxon>
        <taxon>Mycobacterium</taxon>
        <taxon>Mycobacterium simiae complex</taxon>
    </lineage>
</organism>
<keyword evidence="2" id="KW-1185">Reference proteome</keyword>
<protein>
    <submittedName>
        <fullName evidence="1">Uncharacterized protein</fullName>
    </submittedName>
</protein>
<evidence type="ECO:0000313" key="2">
    <source>
        <dbReference type="Proteomes" id="UP000467105"/>
    </source>
</evidence>
<dbReference type="AlphaFoldDB" id="A0A7I7YUA3"/>